<keyword evidence="12" id="KW-0902">Two-component regulatory system</keyword>
<dbReference type="GO" id="GO:0000155">
    <property type="term" value="F:phosphorelay sensor kinase activity"/>
    <property type="evidence" value="ECO:0007669"/>
    <property type="project" value="InterPro"/>
</dbReference>
<dbReference type="EMBL" id="CP036279">
    <property type="protein sequence ID" value="QDU63865.1"/>
    <property type="molecule type" value="Genomic_DNA"/>
</dbReference>
<name>A0A518BA56_9BACT</name>
<dbReference type="GO" id="GO:0005886">
    <property type="term" value="C:plasma membrane"/>
    <property type="evidence" value="ECO:0007669"/>
    <property type="project" value="UniProtKB-SubCell"/>
</dbReference>
<keyword evidence="6 22" id="KW-0808">Transferase</keyword>
<accession>A0A518BA56</accession>
<dbReference type="EC" id="2.7.13.3" evidence="3"/>
<evidence type="ECO:0000256" key="3">
    <source>
        <dbReference type="ARBA" id="ARBA00012438"/>
    </source>
</evidence>
<dbReference type="InterPro" id="IPR036890">
    <property type="entry name" value="HATPase_C_sf"/>
</dbReference>
<evidence type="ECO:0000256" key="11">
    <source>
        <dbReference type="ARBA" id="ARBA00022989"/>
    </source>
</evidence>
<dbReference type="InterPro" id="IPR036641">
    <property type="entry name" value="HPT_dom_sf"/>
</dbReference>
<evidence type="ECO:0000256" key="5">
    <source>
        <dbReference type="ARBA" id="ARBA00022553"/>
    </source>
</evidence>
<dbReference type="GO" id="GO:0005524">
    <property type="term" value="F:ATP binding"/>
    <property type="evidence" value="ECO:0007669"/>
    <property type="project" value="UniProtKB-KW"/>
</dbReference>
<evidence type="ECO:0000256" key="17">
    <source>
        <dbReference type="PROSITE-ProRule" id="PRU00169"/>
    </source>
</evidence>
<feature type="transmembrane region" description="Helical" evidence="18">
    <location>
        <begin position="159"/>
        <end position="177"/>
    </location>
</feature>
<dbReference type="SUPFAM" id="SSF55874">
    <property type="entry name" value="ATPase domain of HSP90 chaperone/DNA topoisomerase II/histidine kinase"/>
    <property type="match status" value="1"/>
</dbReference>
<feature type="transmembrane region" description="Helical" evidence="18">
    <location>
        <begin position="221"/>
        <end position="242"/>
    </location>
</feature>
<feature type="modified residue" description="Phosphohistidine" evidence="16">
    <location>
        <position position="757"/>
    </location>
</feature>
<dbReference type="PRINTS" id="PR00344">
    <property type="entry name" value="BCTRLSENSOR"/>
</dbReference>
<dbReference type="KEGG" id="knv:Pan216_47460"/>
<keyword evidence="4" id="KW-1003">Cell membrane</keyword>
<protein>
    <recommendedName>
        <fullName evidence="15">Sensory/regulatory protein RpfC</fullName>
        <ecNumber evidence="3">2.7.13.3</ecNumber>
    </recommendedName>
</protein>
<feature type="transmembrane region" description="Helical" evidence="18">
    <location>
        <begin position="21"/>
        <end position="41"/>
    </location>
</feature>
<dbReference type="SUPFAM" id="SSF47384">
    <property type="entry name" value="Homodimeric domain of signal transducing histidine kinase"/>
    <property type="match status" value="1"/>
</dbReference>
<dbReference type="RefSeq" id="WP_145261652.1">
    <property type="nucleotide sequence ID" value="NZ_CP036279.1"/>
</dbReference>
<evidence type="ECO:0000259" key="19">
    <source>
        <dbReference type="PROSITE" id="PS50109"/>
    </source>
</evidence>
<dbReference type="Pfam" id="PF01627">
    <property type="entry name" value="Hpt"/>
    <property type="match status" value="1"/>
</dbReference>
<keyword evidence="9" id="KW-0418">Kinase</keyword>
<dbReference type="Pfam" id="PF02518">
    <property type="entry name" value="HATPase_c"/>
    <property type="match status" value="1"/>
</dbReference>
<dbReference type="InterPro" id="IPR008207">
    <property type="entry name" value="Sig_transdc_His_kin_Hpt_dom"/>
</dbReference>
<evidence type="ECO:0000256" key="10">
    <source>
        <dbReference type="ARBA" id="ARBA00022840"/>
    </source>
</evidence>
<keyword evidence="13 18" id="KW-0472">Membrane</keyword>
<evidence type="ECO:0000256" key="1">
    <source>
        <dbReference type="ARBA" id="ARBA00000085"/>
    </source>
</evidence>
<dbReference type="Pfam" id="PF00512">
    <property type="entry name" value="HisKA"/>
    <property type="match status" value="1"/>
</dbReference>
<evidence type="ECO:0000256" key="12">
    <source>
        <dbReference type="ARBA" id="ARBA00023012"/>
    </source>
</evidence>
<evidence type="ECO:0000256" key="4">
    <source>
        <dbReference type="ARBA" id="ARBA00022475"/>
    </source>
</evidence>
<feature type="transmembrane region" description="Helical" evidence="18">
    <location>
        <begin position="87"/>
        <end position="106"/>
    </location>
</feature>
<dbReference type="OrthoDB" id="9762493at2"/>
<feature type="domain" description="HPt" evidence="21">
    <location>
        <begin position="718"/>
        <end position="818"/>
    </location>
</feature>
<evidence type="ECO:0000259" key="21">
    <source>
        <dbReference type="PROSITE" id="PS50894"/>
    </source>
</evidence>
<feature type="domain" description="Histidine kinase" evidence="19">
    <location>
        <begin position="305"/>
        <end position="526"/>
    </location>
</feature>
<dbReference type="InterPro" id="IPR011006">
    <property type="entry name" value="CheY-like_superfamily"/>
</dbReference>
<keyword evidence="23" id="KW-1185">Reference proteome</keyword>
<feature type="transmembrane region" description="Helical" evidence="18">
    <location>
        <begin position="197"/>
        <end position="214"/>
    </location>
</feature>
<dbReference type="InterPro" id="IPR005467">
    <property type="entry name" value="His_kinase_dom"/>
</dbReference>
<feature type="domain" description="Response regulatory" evidence="20">
    <location>
        <begin position="557"/>
        <end position="675"/>
    </location>
</feature>
<dbReference type="AlphaFoldDB" id="A0A518BA56"/>
<dbReference type="CDD" id="cd00082">
    <property type="entry name" value="HisKA"/>
    <property type="match status" value="1"/>
</dbReference>
<reference evidence="22 23" key="1">
    <citation type="submission" date="2019-02" db="EMBL/GenBank/DDBJ databases">
        <title>Deep-cultivation of Planctomycetes and their phenomic and genomic characterization uncovers novel biology.</title>
        <authorList>
            <person name="Wiegand S."/>
            <person name="Jogler M."/>
            <person name="Boedeker C."/>
            <person name="Pinto D."/>
            <person name="Vollmers J."/>
            <person name="Rivas-Marin E."/>
            <person name="Kohn T."/>
            <person name="Peeters S.H."/>
            <person name="Heuer A."/>
            <person name="Rast P."/>
            <person name="Oberbeckmann S."/>
            <person name="Bunk B."/>
            <person name="Jeske O."/>
            <person name="Meyerdierks A."/>
            <person name="Storesund J.E."/>
            <person name="Kallscheuer N."/>
            <person name="Luecker S."/>
            <person name="Lage O.M."/>
            <person name="Pohl T."/>
            <person name="Merkel B.J."/>
            <person name="Hornburger P."/>
            <person name="Mueller R.-W."/>
            <person name="Bruemmer F."/>
            <person name="Labrenz M."/>
            <person name="Spormann A.M."/>
            <person name="Op den Camp H."/>
            <person name="Overmann J."/>
            <person name="Amann R."/>
            <person name="Jetten M.S.M."/>
            <person name="Mascher T."/>
            <person name="Medema M.H."/>
            <person name="Devos D.P."/>
            <person name="Kaster A.-K."/>
            <person name="Ovreas L."/>
            <person name="Rohde M."/>
            <person name="Galperin M.Y."/>
            <person name="Jogler C."/>
        </authorList>
    </citation>
    <scope>NUCLEOTIDE SEQUENCE [LARGE SCALE GENOMIC DNA]</scope>
    <source>
        <strain evidence="22 23">Pan216</strain>
    </source>
</reference>
<dbReference type="FunFam" id="3.30.565.10:FF:000010">
    <property type="entry name" value="Sensor histidine kinase RcsC"/>
    <property type="match status" value="1"/>
</dbReference>
<evidence type="ECO:0000256" key="16">
    <source>
        <dbReference type="PROSITE-ProRule" id="PRU00110"/>
    </source>
</evidence>
<dbReference type="Gene3D" id="3.40.50.2300">
    <property type="match status" value="1"/>
</dbReference>
<evidence type="ECO:0000256" key="6">
    <source>
        <dbReference type="ARBA" id="ARBA00022679"/>
    </source>
</evidence>
<comment type="subunit">
    <text evidence="14">At low DSF concentrations, interacts with RpfF.</text>
</comment>
<dbReference type="PANTHER" id="PTHR45339:SF1">
    <property type="entry name" value="HYBRID SIGNAL TRANSDUCTION HISTIDINE KINASE J"/>
    <property type="match status" value="1"/>
</dbReference>
<dbReference type="PROSITE" id="PS50110">
    <property type="entry name" value="RESPONSE_REGULATORY"/>
    <property type="match status" value="1"/>
</dbReference>
<keyword evidence="10" id="KW-0067">ATP-binding</keyword>
<evidence type="ECO:0000259" key="20">
    <source>
        <dbReference type="PROSITE" id="PS50110"/>
    </source>
</evidence>
<dbReference type="InterPro" id="IPR003661">
    <property type="entry name" value="HisK_dim/P_dom"/>
</dbReference>
<dbReference type="SUPFAM" id="SSF52172">
    <property type="entry name" value="CheY-like"/>
    <property type="match status" value="1"/>
</dbReference>
<keyword evidence="7 18" id="KW-0812">Transmembrane</keyword>
<dbReference type="Gene3D" id="3.30.565.10">
    <property type="entry name" value="Histidine kinase-like ATPase, C-terminal domain"/>
    <property type="match status" value="1"/>
</dbReference>
<keyword evidence="8" id="KW-0547">Nucleotide-binding</keyword>
<evidence type="ECO:0000256" key="7">
    <source>
        <dbReference type="ARBA" id="ARBA00022692"/>
    </source>
</evidence>
<dbReference type="PROSITE" id="PS50894">
    <property type="entry name" value="HPT"/>
    <property type="match status" value="1"/>
</dbReference>
<feature type="transmembrane region" description="Helical" evidence="18">
    <location>
        <begin position="126"/>
        <end position="147"/>
    </location>
</feature>
<evidence type="ECO:0000256" key="9">
    <source>
        <dbReference type="ARBA" id="ARBA00022777"/>
    </source>
</evidence>
<evidence type="ECO:0000313" key="23">
    <source>
        <dbReference type="Proteomes" id="UP000317093"/>
    </source>
</evidence>
<evidence type="ECO:0000256" key="8">
    <source>
        <dbReference type="ARBA" id="ARBA00022741"/>
    </source>
</evidence>
<dbReference type="SMART" id="SM00388">
    <property type="entry name" value="HisKA"/>
    <property type="match status" value="1"/>
</dbReference>
<dbReference type="SUPFAM" id="SSF47226">
    <property type="entry name" value="Histidine-containing phosphotransfer domain, HPT domain"/>
    <property type="match status" value="1"/>
</dbReference>
<feature type="modified residue" description="4-aspartylphosphate" evidence="17">
    <location>
        <position position="606"/>
    </location>
</feature>
<dbReference type="InterPro" id="IPR036097">
    <property type="entry name" value="HisK_dim/P_sf"/>
</dbReference>
<dbReference type="InterPro" id="IPR003594">
    <property type="entry name" value="HATPase_dom"/>
</dbReference>
<dbReference type="Gene3D" id="1.20.120.160">
    <property type="entry name" value="HPT domain"/>
    <property type="match status" value="1"/>
</dbReference>
<dbReference type="SMART" id="SM00448">
    <property type="entry name" value="REC"/>
    <property type="match status" value="1"/>
</dbReference>
<evidence type="ECO:0000256" key="13">
    <source>
        <dbReference type="ARBA" id="ARBA00023136"/>
    </source>
</evidence>
<dbReference type="InterPro" id="IPR033425">
    <property type="entry name" value="MASE3"/>
</dbReference>
<dbReference type="CDD" id="cd16922">
    <property type="entry name" value="HATPase_EvgS-ArcB-TorS-like"/>
    <property type="match status" value="1"/>
</dbReference>
<dbReference type="Pfam" id="PF17159">
    <property type="entry name" value="MASE3"/>
    <property type="match status" value="1"/>
</dbReference>
<feature type="transmembrane region" description="Helical" evidence="18">
    <location>
        <begin position="61"/>
        <end position="80"/>
    </location>
</feature>
<dbReference type="CDD" id="cd17546">
    <property type="entry name" value="REC_hyHK_CKI1_RcsC-like"/>
    <property type="match status" value="1"/>
</dbReference>
<evidence type="ECO:0000256" key="14">
    <source>
        <dbReference type="ARBA" id="ARBA00064003"/>
    </source>
</evidence>
<dbReference type="PROSITE" id="PS50109">
    <property type="entry name" value="HIS_KIN"/>
    <property type="match status" value="1"/>
</dbReference>
<gene>
    <name evidence="22" type="primary">arcB</name>
    <name evidence="22" type="ORF">Pan216_47460</name>
</gene>
<dbReference type="InterPro" id="IPR004358">
    <property type="entry name" value="Sig_transdc_His_kin-like_C"/>
</dbReference>
<evidence type="ECO:0000256" key="18">
    <source>
        <dbReference type="SAM" id="Phobius"/>
    </source>
</evidence>
<dbReference type="Gene3D" id="1.10.287.130">
    <property type="match status" value="1"/>
</dbReference>
<dbReference type="Proteomes" id="UP000317093">
    <property type="component" value="Chromosome"/>
</dbReference>
<organism evidence="22 23">
    <name type="scientific">Kolteria novifilia</name>
    <dbReference type="NCBI Taxonomy" id="2527975"/>
    <lineage>
        <taxon>Bacteria</taxon>
        <taxon>Pseudomonadati</taxon>
        <taxon>Planctomycetota</taxon>
        <taxon>Planctomycetia</taxon>
        <taxon>Kolteriales</taxon>
        <taxon>Kolteriaceae</taxon>
        <taxon>Kolteria</taxon>
    </lineage>
</organism>
<evidence type="ECO:0000256" key="2">
    <source>
        <dbReference type="ARBA" id="ARBA00004651"/>
    </source>
</evidence>
<dbReference type="Pfam" id="PF00072">
    <property type="entry name" value="Response_reg"/>
    <property type="match status" value="1"/>
</dbReference>
<dbReference type="InterPro" id="IPR001789">
    <property type="entry name" value="Sig_transdc_resp-reg_receiver"/>
</dbReference>
<dbReference type="SMART" id="SM00387">
    <property type="entry name" value="HATPase_c"/>
    <property type="match status" value="1"/>
</dbReference>
<sequence length="823" mass="89997">MASSPSDFIPSELGLSRHSRVQCWQHLAALLVVMAAAAAPFPYLADSGFRGTADLISTIEMVGALFGLVTGLAFVLRFYALGNRFHLFIGLAFFVNGVEDLVHGIIGSRDLWGFSGWYYQEFLRATYVTGQLLMGLTLLMALMFPAWIARGANRQRETILTSLIVLLITTIAAAVLVPPAPRLVGPFPFVGRPADLLSSFVLLVALIVYLVRYLQRREMLLWWVALSIGVNLTGQLMMLASVEVHDALFEAAHLYKVVGYLIPLLGFFLYQTLVVLEYQRSQVELIAAREEALAATRAKSQFLANVSHEIRTPMNGVIGMTARLLRSSLSADQRESLEAVRDSAQALLDLLNDVLDISKIEAGKLTLRTSPFSVRRCLEEATHAVAFEASEKGLRLSTDVDPEVPDVLLGDAVRLRQVLVNLLGNAVKFTLEGSVDVRITVDGGDEETKTLHITVRDTGIGISEEQQELIFGLFVQGDGSTSRRHGGTGLGLAIARQLVEMMNGELWVESMWGEGSTFHFTARFPLVSAEEQALLLADGDELADASTREDASPRPLRILLAEDNAINVKVAQSLLEDLGHEVLVTADGPETIELAQSEVVDLILLDLQMPGMGGLEVTRILRDREGESGRRVPIVALTAHVMKGDRQRCLEAGMDDYLGKPIDEQALKAVLRRIALASHDGSAEPEETVVRESASRARDGAESGLIDRARLHAQVRGDPTILREIVDLFRGQSRDLADRIALALAERDFEELARGAHLLAGSVGNFHALAIRQEMLDLEFAAKAGSVADCERSVNALPERMTRLLAELDQLIGSLEKPAERAK</sequence>
<dbReference type="FunFam" id="1.10.287.130:FF:000002">
    <property type="entry name" value="Two-component osmosensing histidine kinase"/>
    <property type="match status" value="1"/>
</dbReference>
<comment type="catalytic activity">
    <reaction evidence="1">
        <text>ATP + protein L-histidine = ADP + protein N-phospho-L-histidine.</text>
        <dbReference type="EC" id="2.7.13.3"/>
    </reaction>
</comment>
<keyword evidence="11 18" id="KW-1133">Transmembrane helix</keyword>
<proteinExistence type="predicted"/>
<feature type="transmembrane region" description="Helical" evidence="18">
    <location>
        <begin position="254"/>
        <end position="276"/>
    </location>
</feature>
<evidence type="ECO:0000313" key="22">
    <source>
        <dbReference type="EMBL" id="QDU63865.1"/>
    </source>
</evidence>
<keyword evidence="5 17" id="KW-0597">Phosphoprotein</keyword>
<dbReference type="PANTHER" id="PTHR45339">
    <property type="entry name" value="HYBRID SIGNAL TRANSDUCTION HISTIDINE KINASE J"/>
    <property type="match status" value="1"/>
</dbReference>
<comment type="subcellular location">
    <subcellularLocation>
        <location evidence="2">Cell membrane</location>
        <topology evidence="2">Multi-pass membrane protein</topology>
    </subcellularLocation>
</comment>
<evidence type="ECO:0000256" key="15">
    <source>
        <dbReference type="ARBA" id="ARBA00068150"/>
    </source>
</evidence>